<protein>
    <submittedName>
        <fullName evidence="1">Uncharacterized protein</fullName>
    </submittedName>
</protein>
<dbReference type="EMBL" id="MFPS01000006">
    <property type="protein sequence ID" value="OGH59776.1"/>
    <property type="molecule type" value="Genomic_DNA"/>
</dbReference>
<organism evidence="1 2">
    <name type="scientific">Candidatus Magasanikbacteria bacterium RIFCSPHIGHO2_01_FULL_33_34</name>
    <dbReference type="NCBI Taxonomy" id="1798671"/>
    <lineage>
        <taxon>Bacteria</taxon>
        <taxon>Candidatus Magasanikiibacteriota</taxon>
    </lineage>
</organism>
<accession>A0A1F6LK86</accession>
<reference evidence="1 2" key="1">
    <citation type="journal article" date="2016" name="Nat. Commun.">
        <title>Thousands of microbial genomes shed light on interconnected biogeochemical processes in an aquifer system.</title>
        <authorList>
            <person name="Anantharaman K."/>
            <person name="Brown C.T."/>
            <person name="Hug L.A."/>
            <person name="Sharon I."/>
            <person name="Castelle C.J."/>
            <person name="Probst A.J."/>
            <person name="Thomas B.C."/>
            <person name="Singh A."/>
            <person name="Wilkins M.J."/>
            <person name="Karaoz U."/>
            <person name="Brodie E.L."/>
            <person name="Williams K.H."/>
            <person name="Hubbard S.S."/>
            <person name="Banfield J.F."/>
        </authorList>
    </citation>
    <scope>NUCLEOTIDE SEQUENCE [LARGE SCALE GENOMIC DNA]</scope>
</reference>
<gene>
    <name evidence="1" type="ORF">A2725_02035</name>
</gene>
<dbReference type="Proteomes" id="UP000177067">
    <property type="component" value="Unassembled WGS sequence"/>
</dbReference>
<proteinExistence type="predicted"/>
<evidence type="ECO:0000313" key="1">
    <source>
        <dbReference type="EMBL" id="OGH59776.1"/>
    </source>
</evidence>
<sequence>MNEDKVVDNQQNIITDENLDILIPHEVTLDEMKKIRDSYYLSSSTGKLSPKIAFVAMYDFFHENNFDENIMRKYSHTFWPLFVDIGWNLLVGMKAEILVDFVSYTLPFATSAFIDIDDKLLEMFASKNYDQAEDLYKKIKNKMLSIDYPIAFNDIGEKLKVSDLRLLLNKKDDGANVSSYKVFEDTQKALFYDIVLDNENLKKDVALRSKKFVDRFSFFVGESKIDDYLLGYFENAKYNIADKLSDKAKKEIGANILKFYFDNFNLLDEVDMEKEDQTSVIIPFSERLIENKSNFAIWINKPEALRSLLTWLQSFENKVKARQELEKLLQTELGNNGLQNIEIALAIVNLDEFLNKNNYPGEDMVHYDESMGNFKWGK</sequence>
<evidence type="ECO:0000313" key="2">
    <source>
        <dbReference type="Proteomes" id="UP000177067"/>
    </source>
</evidence>
<comment type="caution">
    <text evidence="1">The sequence shown here is derived from an EMBL/GenBank/DDBJ whole genome shotgun (WGS) entry which is preliminary data.</text>
</comment>
<name>A0A1F6LK86_9BACT</name>
<dbReference type="AlphaFoldDB" id="A0A1F6LK86"/>